<sequence>MNKQFIRKYLEPRLIMRLRIYSAVMIIMMVIIAFEVLQHTVTISLAACGIITGFVIGTIVSRMYHLSWDEETSHVIGRIDKIGAVILVFYLIFVFTRTHFLGYWMQGAPLLALILSITSGTMLGRVMSTRKGITKILKALKIYDVLN</sequence>
<keyword evidence="1" id="KW-0472">Membrane</keyword>
<feature type="transmembrane region" description="Helical" evidence="1">
    <location>
        <begin position="43"/>
        <end position="61"/>
    </location>
</feature>
<keyword evidence="1" id="KW-1133">Transmembrane helix</keyword>
<gene>
    <name evidence="2" type="ORF">ASJ80_03455</name>
</gene>
<proteinExistence type="predicted"/>
<dbReference type="AlphaFoldDB" id="A0A2A2H468"/>
<protein>
    <submittedName>
        <fullName evidence="2">Uncharacterized protein</fullName>
    </submittedName>
</protein>
<evidence type="ECO:0000313" key="2">
    <source>
        <dbReference type="EMBL" id="PAV04083.1"/>
    </source>
</evidence>
<keyword evidence="3" id="KW-1185">Reference proteome</keyword>
<accession>A0A2A2H468</accession>
<evidence type="ECO:0000313" key="3">
    <source>
        <dbReference type="Proteomes" id="UP000217784"/>
    </source>
</evidence>
<name>A0A2A2H468_METBR</name>
<feature type="transmembrane region" description="Helical" evidence="1">
    <location>
        <begin position="110"/>
        <end position="128"/>
    </location>
</feature>
<dbReference type="EMBL" id="LMVM01000033">
    <property type="protein sequence ID" value="PAV04083.1"/>
    <property type="molecule type" value="Genomic_DNA"/>
</dbReference>
<feature type="transmembrane region" description="Helical" evidence="1">
    <location>
        <begin position="82"/>
        <end position="104"/>
    </location>
</feature>
<feature type="transmembrane region" description="Helical" evidence="1">
    <location>
        <begin position="20"/>
        <end position="37"/>
    </location>
</feature>
<organism evidence="2 3">
    <name type="scientific">Methanobacterium bryantii</name>
    <dbReference type="NCBI Taxonomy" id="2161"/>
    <lineage>
        <taxon>Archaea</taxon>
        <taxon>Methanobacteriati</taxon>
        <taxon>Methanobacteriota</taxon>
        <taxon>Methanomada group</taxon>
        <taxon>Methanobacteria</taxon>
        <taxon>Methanobacteriales</taxon>
        <taxon>Methanobacteriaceae</taxon>
        <taxon>Methanobacterium</taxon>
    </lineage>
</organism>
<keyword evidence="1" id="KW-0812">Transmembrane</keyword>
<evidence type="ECO:0000256" key="1">
    <source>
        <dbReference type="SAM" id="Phobius"/>
    </source>
</evidence>
<comment type="caution">
    <text evidence="2">The sequence shown here is derived from an EMBL/GenBank/DDBJ whole genome shotgun (WGS) entry which is preliminary data.</text>
</comment>
<reference evidence="2 3" key="1">
    <citation type="journal article" date="2017" name="BMC Genomics">
        <title>Genomic analysis of methanogenic archaea reveals a shift towards energy conservation.</title>
        <authorList>
            <person name="Gilmore S.P."/>
            <person name="Henske J.K."/>
            <person name="Sexton J.A."/>
            <person name="Solomon K.V."/>
            <person name="Seppala S."/>
            <person name="Yoo J.I."/>
            <person name="Huyett L.M."/>
            <person name="Pressman A."/>
            <person name="Cogan J.Z."/>
            <person name="Kivenson V."/>
            <person name="Peng X."/>
            <person name="Tan Y."/>
            <person name="Valentine D.L."/>
            <person name="O'Malley M.A."/>
        </authorList>
    </citation>
    <scope>NUCLEOTIDE SEQUENCE [LARGE SCALE GENOMIC DNA]</scope>
    <source>
        <strain evidence="2 3">M.o.H.</strain>
    </source>
</reference>
<dbReference type="Proteomes" id="UP000217784">
    <property type="component" value="Unassembled WGS sequence"/>
</dbReference>